<dbReference type="Proteomes" id="UP000223749">
    <property type="component" value="Chromosome"/>
</dbReference>
<dbReference type="SUPFAM" id="SSF56954">
    <property type="entry name" value="Outer membrane efflux proteins (OEP)"/>
    <property type="match status" value="1"/>
</dbReference>
<keyword evidence="6" id="KW-0472">Membrane</keyword>
<keyword evidence="4" id="KW-1134">Transmembrane beta strand</keyword>
<evidence type="ECO:0000313" key="10">
    <source>
        <dbReference type="Proteomes" id="UP000223749"/>
    </source>
</evidence>
<dbReference type="InterPro" id="IPR051906">
    <property type="entry name" value="TolC-like"/>
</dbReference>
<dbReference type="GO" id="GO:0015562">
    <property type="term" value="F:efflux transmembrane transporter activity"/>
    <property type="evidence" value="ECO:0007669"/>
    <property type="project" value="InterPro"/>
</dbReference>
<comment type="similarity">
    <text evidence="2">Belongs to the outer membrane factor (OMF) (TC 1.B.17) family.</text>
</comment>
<dbReference type="PANTHER" id="PTHR30026:SF20">
    <property type="entry name" value="OUTER MEMBRANE PROTEIN TOLC"/>
    <property type="match status" value="1"/>
</dbReference>
<dbReference type="PANTHER" id="PTHR30026">
    <property type="entry name" value="OUTER MEMBRANE PROTEIN TOLC"/>
    <property type="match status" value="1"/>
</dbReference>
<gene>
    <name evidence="9" type="ORF">CPT03_15775</name>
</gene>
<feature type="chain" id="PRO_5013837242" evidence="8">
    <location>
        <begin position="27"/>
        <end position="447"/>
    </location>
</feature>
<dbReference type="GO" id="GO:1990281">
    <property type="term" value="C:efflux pump complex"/>
    <property type="evidence" value="ECO:0007669"/>
    <property type="project" value="TreeGrafter"/>
</dbReference>
<dbReference type="GO" id="GO:0009279">
    <property type="term" value="C:cell outer membrane"/>
    <property type="evidence" value="ECO:0007669"/>
    <property type="project" value="UniProtKB-SubCell"/>
</dbReference>
<keyword evidence="7" id="KW-0998">Cell outer membrane</keyword>
<organism evidence="9 10">
    <name type="scientific">Pedobacter ginsengisoli</name>
    <dbReference type="NCBI Taxonomy" id="363852"/>
    <lineage>
        <taxon>Bacteria</taxon>
        <taxon>Pseudomonadati</taxon>
        <taxon>Bacteroidota</taxon>
        <taxon>Sphingobacteriia</taxon>
        <taxon>Sphingobacteriales</taxon>
        <taxon>Sphingobacteriaceae</taxon>
        <taxon>Pedobacter</taxon>
    </lineage>
</organism>
<keyword evidence="8" id="KW-0732">Signal</keyword>
<feature type="signal peptide" evidence="8">
    <location>
        <begin position="1"/>
        <end position="26"/>
    </location>
</feature>
<evidence type="ECO:0000256" key="4">
    <source>
        <dbReference type="ARBA" id="ARBA00022452"/>
    </source>
</evidence>
<sequence>MNTIIKQIKTIPLLLLGLILSNTVSAQQTLSLKDALNYAIENSAKVKKSKMDIEGGRYKVQEVRAQALPQITGNAGLTYNPIIGQLVADIGGTTQSFKMGQKWNSTAGVQLSQQLFNQQVFTGLQAARSSEEYYNLTSQYTEEQIIELVAGNYYQVLVNRQQMNVIDTNIKNVKVIENIISNQYKNGLAKKIDVDRIKVNLTNLETQRSQILNAITQLENQLKFSMGMPVSANITLPKTELTEVTQLPELSDSLNFDNRTEIKLLDNQDKLLSLQRKAYVAEYYPSLALTGNYTYSSQSGSFDFLKSSNTAIGFGSSAVGLTLKVPIFNGFLTRSKIRQADVDIRKAKEDRRESVNSLNLAYENAKIQLRNNINTINAQKKNAQLADEIYRSTQNNYNNGLANLTDLLDTENSLTEAQNSYIQALLNYKIAEIQLIKSNGNIKSLAK</sequence>
<accession>A0A2D1U896</accession>
<evidence type="ECO:0000256" key="8">
    <source>
        <dbReference type="SAM" id="SignalP"/>
    </source>
</evidence>
<dbReference type="InterPro" id="IPR003423">
    <property type="entry name" value="OMP_efflux"/>
</dbReference>
<evidence type="ECO:0000256" key="5">
    <source>
        <dbReference type="ARBA" id="ARBA00022692"/>
    </source>
</evidence>
<evidence type="ECO:0000256" key="2">
    <source>
        <dbReference type="ARBA" id="ARBA00007613"/>
    </source>
</evidence>
<name>A0A2D1U896_9SPHI</name>
<evidence type="ECO:0000256" key="7">
    <source>
        <dbReference type="ARBA" id="ARBA00023237"/>
    </source>
</evidence>
<proteinExistence type="inferred from homology"/>
<dbReference type="AlphaFoldDB" id="A0A2D1U896"/>
<comment type="subcellular location">
    <subcellularLocation>
        <location evidence="1">Cell outer membrane</location>
    </subcellularLocation>
</comment>
<dbReference type="GO" id="GO:0015288">
    <property type="term" value="F:porin activity"/>
    <property type="evidence" value="ECO:0007669"/>
    <property type="project" value="TreeGrafter"/>
</dbReference>
<dbReference type="Pfam" id="PF02321">
    <property type="entry name" value="OEP"/>
    <property type="match status" value="2"/>
</dbReference>
<dbReference type="OrthoDB" id="367883at2"/>
<dbReference type="KEGG" id="pgs:CPT03_15775"/>
<reference evidence="9 10" key="1">
    <citation type="submission" date="2017-10" db="EMBL/GenBank/DDBJ databases">
        <title>Whole genome of Pedobacter ginsengisoli T01R-27 isolated from tomato rhizosphere.</title>
        <authorList>
            <person name="Weon H.-Y."/>
            <person name="Lee S.A."/>
            <person name="Sang M.K."/>
            <person name="Song J."/>
        </authorList>
    </citation>
    <scope>NUCLEOTIDE SEQUENCE [LARGE SCALE GENOMIC DNA]</scope>
    <source>
        <strain evidence="9 10">T01R-27</strain>
    </source>
</reference>
<dbReference type="RefSeq" id="WP_099439728.1">
    <property type="nucleotide sequence ID" value="NZ_CP024091.1"/>
</dbReference>
<protein>
    <submittedName>
        <fullName evidence="9">Transporter</fullName>
    </submittedName>
</protein>
<evidence type="ECO:0000256" key="1">
    <source>
        <dbReference type="ARBA" id="ARBA00004442"/>
    </source>
</evidence>
<keyword evidence="5" id="KW-0812">Transmembrane</keyword>
<evidence type="ECO:0000313" key="9">
    <source>
        <dbReference type="EMBL" id="ATP57816.1"/>
    </source>
</evidence>
<keyword evidence="3" id="KW-0813">Transport</keyword>
<dbReference type="Gene3D" id="1.20.1600.10">
    <property type="entry name" value="Outer membrane efflux proteins (OEP)"/>
    <property type="match status" value="1"/>
</dbReference>
<keyword evidence="10" id="KW-1185">Reference proteome</keyword>
<dbReference type="EMBL" id="CP024091">
    <property type="protein sequence ID" value="ATP57816.1"/>
    <property type="molecule type" value="Genomic_DNA"/>
</dbReference>
<evidence type="ECO:0000256" key="3">
    <source>
        <dbReference type="ARBA" id="ARBA00022448"/>
    </source>
</evidence>
<evidence type="ECO:0000256" key="6">
    <source>
        <dbReference type="ARBA" id="ARBA00023136"/>
    </source>
</evidence>